<reference evidence="3" key="1">
    <citation type="journal article" date="2023" name="Front. Mar. Sci.">
        <title>A new Merluccius polli reference genome to investigate the effects of global change in West African waters.</title>
        <authorList>
            <person name="Mateo J.L."/>
            <person name="Blanco-Fernandez C."/>
            <person name="Garcia-Vazquez E."/>
            <person name="Machado-Schiaffino G."/>
        </authorList>
    </citation>
    <scope>NUCLEOTIDE SEQUENCE</scope>
    <source>
        <strain evidence="3">C29</strain>
        <tissue evidence="3">Fin</tissue>
    </source>
</reference>
<dbReference type="SMART" id="SM00552">
    <property type="entry name" value="ADEAMc"/>
    <property type="match status" value="1"/>
</dbReference>
<dbReference type="PROSITE" id="PS50141">
    <property type="entry name" value="A_DEAMIN_EDITASE"/>
    <property type="match status" value="1"/>
</dbReference>
<evidence type="ECO:0000313" key="3">
    <source>
        <dbReference type="EMBL" id="KAK0143877.1"/>
    </source>
</evidence>
<keyword evidence="4" id="KW-1185">Reference proteome</keyword>
<organism evidence="3 4">
    <name type="scientific">Merluccius polli</name>
    <name type="common">Benguela hake</name>
    <name type="synonym">Merluccius cadenati</name>
    <dbReference type="NCBI Taxonomy" id="89951"/>
    <lineage>
        <taxon>Eukaryota</taxon>
        <taxon>Metazoa</taxon>
        <taxon>Chordata</taxon>
        <taxon>Craniata</taxon>
        <taxon>Vertebrata</taxon>
        <taxon>Euteleostomi</taxon>
        <taxon>Actinopterygii</taxon>
        <taxon>Neopterygii</taxon>
        <taxon>Teleostei</taxon>
        <taxon>Neoteleostei</taxon>
        <taxon>Acanthomorphata</taxon>
        <taxon>Zeiogadaria</taxon>
        <taxon>Gadariae</taxon>
        <taxon>Gadiformes</taxon>
        <taxon>Gadoidei</taxon>
        <taxon>Merlucciidae</taxon>
        <taxon>Merluccius</taxon>
    </lineage>
</organism>
<feature type="domain" description="A to I editase" evidence="2">
    <location>
        <begin position="119"/>
        <end position="428"/>
    </location>
</feature>
<protein>
    <submittedName>
        <fullName evidence="3">Adenosine deaminase domain-containing protein 2</fullName>
    </submittedName>
</protein>
<gene>
    <name evidence="3" type="primary">Adad2</name>
    <name evidence="3" type="ORF">N1851_017796</name>
</gene>
<comment type="caution">
    <text evidence="3">The sequence shown here is derived from an EMBL/GenBank/DDBJ whole genome shotgun (WGS) entry which is preliminary data.</text>
</comment>
<dbReference type="AlphaFoldDB" id="A0AA47MNY8"/>
<evidence type="ECO:0000259" key="2">
    <source>
        <dbReference type="PROSITE" id="PS50141"/>
    </source>
</evidence>
<dbReference type="PANTHER" id="PTHR10910">
    <property type="entry name" value="EUKARYOTE SPECIFIC DSRNA BINDING PROTEIN"/>
    <property type="match status" value="1"/>
</dbReference>
<dbReference type="GO" id="GO:0003726">
    <property type="term" value="F:double-stranded RNA adenosine deaminase activity"/>
    <property type="evidence" value="ECO:0007669"/>
    <property type="project" value="TreeGrafter"/>
</dbReference>
<sequence length="436" mass="48155">MVEASGQTEEEKMEGGGGRAAHWRAVSEFDPSWQRHFQSSCIQESTTAANSPNAADGTQPSVAAQHRCQVAAVSRVKFDSLLKRFPEFHSCRSHMAAFVLQREVLDMAGRPWQHYAVVALGSSQSSVNKWLCYNGTMVQDCNAIAIARRALKRYLYKQLLGFFDPDPKSRDASIFERRADCSELQLKPKIHLHLYSNQPPDGSAKNFYFQRRSDGSSPVLLYQAKGLQIPASSLDPSIWGARVCCVLASNKLCRWAATGVQGALLSHFTQPIYITSMVVGSKIPSAQVSDIINSLGDGWQQQLAAPYRRQDILVQCGGGVLSSAPPSHQQTLSLNWCVGDQDIEVLDGASGYVIDGSPCVSGPGFSSRLCKRALYSYFGRVLHLTGHALLQEQRTYRDAKMEAHPYQIAKNVVNQQFLLKQAGPWNSKHLVDCFSL</sequence>
<accession>A0AA47MNY8</accession>
<proteinExistence type="predicted"/>
<dbReference type="InterPro" id="IPR002466">
    <property type="entry name" value="A_deamin"/>
</dbReference>
<dbReference type="GO" id="GO:0008251">
    <property type="term" value="F:tRNA-specific adenosine deaminase activity"/>
    <property type="evidence" value="ECO:0007669"/>
    <property type="project" value="TreeGrafter"/>
</dbReference>
<feature type="region of interest" description="Disordered" evidence="1">
    <location>
        <begin position="1"/>
        <end position="21"/>
    </location>
</feature>
<dbReference type="Pfam" id="PF02137">
    <property type="entry name" value="A_deamin"/>
    <property type="match status" value="1"/>
</dbReference>
<dbReference type="GO" id="GO:0003725">
    <property type="term" value="F:double-stranded RNA binding"/>
    <property type="evidence" value="ECO:0007669"/>
    <property type="project" value="TreeGrafter"/>
</dbReference>
<dbReference type="GO" id="GO:0005737">
    <property type="term" value="C:cytoplasm"/>
    <property type="evidence" value="ECO:0007669"/>
    <property type="project" value="TreeGrafter"/>
</dbReference>
<evidence type="ECO:0000256" key="1">
    <source>
        <dbReference type="SAM" id="MobiDB-lite"/>
    </source>
</evidence>
<dbReference type="PANTHER" id="PTHR10910:SF106">
    <property type="entry name" value="ADENOSINE DEAMINASE DOMAIN-CONTAINING PROTEIN 2"/>
    <property type="match status" value="1"/>
</dbReference>
<dbReference type="GO" id="GO:0006382">
    <property type="term" value="P:adenosine to inosine editing"/>
    <property type="evidence" value="ECO:0007669"/>
    <property type="project" value="TreeGrafter"/>
</dbReference>
<name>A0AA47MNY8_MERPO</name>
<dbReference type="Proteomes" id="UP001174136">
    <property type="component" value="Unassembled WGS sequence"/>
</dbReference>
<dbReference type="GO" id="GO:0005730">
    <property type="term" value="C:nucleolus"/>
    <property type="evidence" value="ECO:0007669"/>
    <property type="project" value="TreeGrafter"/>
</dbReference>
<evidence type="ECO:0000313" key="4">
    <source>
        <dbReference type="Proteomes" id="UP001174136"/>
    </source>
</evidence>
<dbReference type="EMBL" id="JAOPHQ010003196">
    <property type="protein sequence ID" value="KAK0143877.1"/>
    <property type="molecule type" value="Genomic_DNA"/>
</dbReference>
<dbReference type="GO" id="GO:0006396">
    <property type="term" value="P:RNA processing"/>
    <property type="evidence" value="ECO:0007669"/>
    <property type="project" value="InterPro"/>
</dbReference>